<name>A0A9W9YVQ0_9CNID</name>
<evidence type="ECO:0000313" key="5">
    <source>
        <dbReference type="Proteomes" id="UP001163046"/>
    </source>
</evidence>
<proteinExistence type="predicted"/>
<sequence>MAAANRKRVHGILFDFDNTLVPTLEADLYAFHKVKSKLLEFFATKDAENIASKYQTLVTKICTWPPDSFKLGHHEWRVKLWEGVLNGERLDVSCDKTKPSAAEMYELWRSARLEKMVIADELASLLQELAKDYKIGIVTNSDSVIQGEKLAAFGAEKFFKTIVISSDQPHPKPRPVIFHTACSQISVEPENCVMVGDSLHDDIQGECREAFCCAPFGASPRLGAVPR</sequence>
<dbReference type="EMBL" id="MU827303">
    <property type="protein sequence ID" value="KAJ7365514.1"/>
    <property type="molecule type" value="Genomic_DNA"/>
</dbReference>
<comment type="caution">
    <text evidence="4">The sequence shown here is derived from an EMBL/GenBank/DDBJ whole genome shotgun (WGS) entry which is preliminary data.</text>
</comment>
<keyword evidence="2" id="KW-0378">Hydrolase</keyword>
<evidence type="ECO:0000313" key="4">
    <source>
        <dbReference type="EMBL" id="KAJ7365514.1"/>
    </source>
</evidence>
<dbReference type="PANTHER" id="PTHR46470:SF3">
    <property type="entry name" value="N-ACYLNEURAMINATE-9-PHOSPHATASE"/>
    <property type="match status" value="1"/>
</dbReference>
<dbReference type="SFLD" id="SFLDG01129">
    <property type="entry name" value="C1.5:_HAD__Beta-PGM__Phosphata"/>
    <property type="match status" value="1"/>
</dbReference>
<organism evidence="4 5">
    <name type="scientific">Desmophyllum pertusum</name>
    <dbReference type="NCBI Taxonomy" id="174260"/>
    <lineage>
        <taxon>Eukaryota</taxon>
        <taxon>Metazoa</taxon>
        <taxon>Cnidaria</taxon>
        <taxon>Anthozoa</taxon>
        <taxon>Hexacorallia</taxon>
        <taxon>Scleractinia</taxon>
        <taxon>Caryophylliina</taxon>
        <taxon>Caryophylliidae</taxon>
        <taxon>Desmophyllum</taxon>
    </lineage>
</organism>
<dbReference type="GO" id="GO:0050124">
    <property type="term" value="F:N-acylneuraminate-9-phosphatase activity"/>
    <property type="evidence" value="ECO:0007669"/>
    <property type="project" value="TreeGrafter"/>
</dbReference>
<dbReference type="AlphaFoldDB" id="A0A9W9YVQ0"/>
<dbReference type="InterPro" id="IPR023214">
    <property type="entry name" value="HAD_sf"/>
</dbReference>
<dbReference type="SFLD" id="SFLDS00003">
    <property type="entry name" value="Haloacid_Dehalogenase"/>
    <property type="match status" value="1"/>
</dbReference>
<dbReference type="SUPFAM" id="SSF56784">
    <property type="entry name" value="HAD-like"/>
    <property type="match status" value="1"/>
</dbReference>
<evidence type="ECO:0000256" key="1">
    <source>
        <dbReference type="ARBA" id="ARBA00001946"/>
    </source>
</evidence>
<gene>
    <name evidence="4" type="ORF">OS493_005623</name>
</gene>
<dbReference type="Gene3D" id="1.20.120.710">
    <property type="entry name" value="Haloacid dehalogenase hydrolase-like domain"/>
    <property type="match status" value="1"/>
</dbReference>
<dbReference type="OrthoDB" id="1694274at2759"/>
<dbReference type="Proteomes" id="UP001163046">
    <property type="component" value="Unassembled WGS sequence"/>
</dbReference>
<dbReference type="Gene3D" id="3.40.50.1000">
    <property type="entry name" value="HAD superfamily/HAD-like"/>
    <property type="match status" value="1"/>
</dbReference>
<evidence type="ECO:0000256" key="3">
    <source>
        <dbReference type="ARBA" id="ARBA00022842"/>
    </source>
</evidence>
<evidence type="ECO:0000256" key="2">
    <source>
        <dbReference type="ARBA" id="ARBA00022801"/>
    </source>
</evidence>
<protein>
    <submittedName>
        <fullName evidence="4">Uncharacterized protein</fullName>
    </submittedName>
</protein>
<dbReference type="InterPro" id="IPR036412">
    <property type="entry name" value="HAD-like_sf"/>
</dbReference>
<keyword evidence="3" id="KW-0460">Magnesium</keyword>
<dbReference type="InterPro" id="IPR006439">
    <property type="entry name" value="HAD-SF_hydro_IA"/>
</dbReference>
<dbReference type="InterPro" id="IPR051400">
    <property type="entry name" value="HAD-like_hydrolase"/>
</dbReference>
<comment type="cofactor">
    <cofactor evidence="1">
        <name>Mg(2+)</name>
        <dbReference type="ChEBI" id="CHEBI:18420"/>
    </cofactor>
</comment>
<keyword evidence="5" id="KW-1185">Reference proteome</keyword>
<dbReference type="NCBIfam" id="TIGR01549">
    <property type="entry name" value="HAD-SF-IA-v1"/>
    <property type="match status" value="1"/>
</dbReference>
<dbReference type="Pfam" id="PF00702">
    <property type="entry name" value="Hydrolase"/>
    <property type="match status" value="1"/>
</dbReference>
<dbReference type="PANTHER" id="PTHR46470">
    <property type="entry name" value="N-ACYLNEURAMINATE-9-PHOSPHATASE"/>
    <property type="match status" value="1"/>
</dbReference>
<accession>A0A9W9YVQ0</accession>
<dbReference type="GO" id="GO:0046380">
    <property type="term" value="P:N-acetylneuraminate biosynthetic process"/>
    <property type="evidence" value="ECO:0007669"/>
    <property type="project" value="TreeGrafter"/>
</dbReference>
<reference evidence="4" key="1">
    <citation type="submission" date="2023-01" db="EMBL/GenBank/DDBJ databases">
        <title>Genome assembly of the deep-sea coral Lophelia pertusa.</title>
        <authorList>
            <person name="Herrera S."/>
            <person name="Cordes E."/>
        </authorList>
    </citation>
    <scope>NUCLEOTIDE SEQUENCE</scope>
    <source>
        <strain evidence="4">USNM1676648</strain>
        <tissue evidence="4">Polyp</tissue>
    </source>
</reference>